<comment type="catalytic activity">
    <reaction evidence="12">
        <text>tRNA(Val) + L-valine + ATP = L-valyl-tRNA(Val) + AMP + diphosphate</text>
        <dbReference type="Rhea" id="RHEA:10704"/>
        <dbReference type="Rhea" id="RHEA-COMP:9672"/>
        <dbReference type="Rhea" id="RHEA-COMP:9708"/>
        <dbReference type="ChEBI" id="CHEBI:30616"/>
        <dbReference type="ChEBI" id="CHEBI:33019"/>
        <dbReference type="ChEBI" id="CHEBI:57762"/>
        <dbReference type="ChEBI" id="CHEBI:78442"/>
        <dbReference type="ChEBI" id="CHEBI:78537"/>
        <dbReference type="ChEBI" id="CHEBI:456215"/>
        <dbReference type="EC" id="6.1.1.9"/>
    </reaction>
</comment>
<dbReference type="Gene3D" id="3.40.50.620">
    <property type="entry name" value="HUPs"/>
    <property type="match status" value="3"/>
</dbReference>
<sequence length="501" mass="57113">MMNPTYQPEEVESRWYAIWEEAGAFRPEVNPDGEPYCIVIPPPNVTGVLHMGHALDHAIQDVIIRRKRMQGYAALWLPGTDHAGIATQNVVERELREEGITRHDIGRDAFIEKVWEWKAKSGDTISTQMRKLGDSTDWSRERFTFDEGLSAAVRKVFVTLYEEGLIYRANRIINWCPRCHTALSEIEVEHEDDPGELTYIRYPFTDGSGFISVATTRPETMLGDTAIAVHPDDERYQSAIGKTVTLPLMGREIPVVGDEGVEHEFGTGAVKVTPAHDPLDFEIGQRHDLESVTVIDTEAKITVAGGEFAGMDRFEAREAVRSRLREVDAIEKVEEHPHSVGHCSRCHTVVEPLLSLQWFVEVQPLVGPAIDAVKSGRTRFIPRRWEKNYFHWMENLHDWCVSRQLWWGHRIPAWYCNACDATIVSMQDPSGCSCGSTDLRRDEDVLDTWFSSALWPFSTLGWPEETDDLARFYPTSTLVTGFDIIFFWVARMMKMGIHFTD</sequence>
<dbReference type="InterPro" id="IPR002300">
    <property type="entry name" value="aa-tRNA-synth_Ia"/>
</dbReference>
<evidence type="ECO:0000256" key="3">
    <source>
        <dbReference type="ARBA" id="ARBA00013169"/>
    </source>
</evidence>
<evidence type="ECO:0000256" key="6">
    <source>
        <dbReference type="ARBA" id="ARBA00022741"/>
    </source>
</evidence>
<gene>
    <name evidence="14" type="ORF">MNBD_ACTINO01-1815</name>
</gene>
<reference evidence="14" key="1">
    <citation type="submission" date="2018-06" db="EMBL/GenBank/DDBJ databases">
        <authorList>
            <person name="Zhirakovskaya E."/>
        </authorList>
    </citation>
    <scope>NUCLEOTIDE SEQUENCE</scope>
</reference>
<keyword evidence="7" id="KW-0067">ATP-binding</keyword>
<comment type="subcellular location">
    <subcellularLocation>
        <location evidence="1">Cytoplasm</location>
    </subcellularLocation>
</comment>
<dbReference type="Gene3D" id="3.90.740.10">
    <property type="entry name" value="Valyl/Leucyl/Isoleucyl-tRNA synthetase, editing domain"/>
    <property type="match status" value="1"/>
</dbReference>
<dbReference type="EC" id="6.1.1.9" evidence="3"/>
<evidence type="ECO:0000256" key="12">
    <source>
        <dbReference type="ARBA" id="ARBA00047552"/>
    </source>
</evidence>
<evidence type="ECO:0000256" key="11">
    <source>
        <dbReference type="ARBA" id="ARBA00029936"/>
    </source>
</evidence>
<dbReference type="FunFam" id="3.40.50.620:FF:000032">
    <property type="entry name" value="Valine--tRNA ligase"/>
    <property type="match status" value="1"/>
</dbReference>
<evidence type="ECO:0000256" key="8">
    <source>
        <dbReference type="ARBA" id="ARBA00022917"/>
    </source>
</evidence>
<evidence type="ECO:0000259" key="13">
    <source>
        <dbReference type="Pfam" id="PF00133"/>
    </source>
</evidence>
<evidence type="ECO:0000313" key="14">
    <source>
        <dbReference type="EMBL" id="VAV90045.1"/>
    </source>
</evidence>
<feature type="non-terminal residue" evidence="14">
    <location>
        <position position="501"/>
    </location>
</feature>
<evidence type="ECO:0000256" key="2">
    <source>
        <dbReference type="ARBA" id="ARBA00011245"/>
    </source>
</evidence>
<evidence type="ECO:0000256" key="10">
    <source>
        <dbReference type="ARBA" id="ARBA00023146"/>
    </source>
</evidence>
<keyword evidence="6" id="KW-0547">Nucleotide-binding</keyword>
<feature type="domain" description="Aminoacyl-tRNA synthetase class Ia" evidence="13">
    <location>
        <begin position="15"/>
        <end position="500"/>
    </location>
</feature>
<dbReference type="InterPro" id="IPR014729">
    <property type="entry name" value="Rossmann-like_a/b/a_fold"/>
</dbReference>
<dbReference type="PRINTS" id="PR00986">
    <property type="entry name" value="TRNASYNTHVAL"/>
</dbReference>
<keyword evidence="9" id="KW-0175">Coiled coil</keyword>
<evidence type="ECO:0000256" key="5">
    <source>
        <dbReference type="ARBA" id="ARBA00022598"/>
    </source>
</evidence>
<dbReference type="PANTHER" id="PTHR11946">
    <property type="entry name" value="VALYL-TRNA SYNTHETASES"/>
    <property type="match status" value="1"/>
</dbReference>
<dbReference type="GO" id="GO:0005524">
    <property type="term" value="F:ATP binding"/>
    <property type="evidence" value="ECO:0007669"/>
    <property type="project" value="UniProtKB-KW"/>
</dbReference>
<dbReference type="InterPro" id="IPR009008">
    <property type="entry name" value="Val/Leu/Ile-tRNA-synth_edit"/>
</dbReference>
<dbReference type="InterPro" id="IPR002303">
    <property type="entry name" value="Valyl-tRNA_ligase"/>
</dbReference>
<evidence type="ECO:0000256" key="9">
    <source>
        <dbReference type="ARBA" id="ARBA00023054"/>
    </source>
</evidence>
<comment type="subunit">
    <text evidence="2">Monomer.</text>
</comment>
<keyword evidence="4" id="KW-0963">Cytoplasm</keyword>
<dbReference type="GO" id="GO:0006438">
    <property type="term" value="P:valyl-tRNA aminoacylation"/>
    <property type="evidence" value="ECO:0007669"/>
    <property type="project" value="InterPro"/>
</dbReference>
<dbReference type="Pfam" id="PF00133">
    <property type="entry name" value="tRNA-synt_1"/>
    <property type="match status" value="1"/>
</dbReference>
<organism evidence="14">
    <name type="scientific">hydrothermal vent metagenome</name>
    <dbReference type="NCBI Taxonomy" id="652676"/>
    <lineage>
        <taxon>unclassified sequences</taxon>
        <taxon>metagenomes</taxon>
        <taxon>ecological metagenomes</taxon>
    </lineage>
</organism>
<evidence type="ECO:0000256" key="7">
    <source>
        <dbReference type="ARBA" id="ARBA00022840"/>
    </source>
</evidence>
<dbReference type="FunFam" id="3.40.50.620:FF:000098">
    <property type="entry name" value="Valine--tRNA ligase"/>
    <property type="match status" value="1"/>
</dbReference>
<dbReference type="SUPFAM" id="SSF50677">
    <property type="entry name" value="ValRS/IleRS/LeuRS editing domain"/>
    <property type="match status" value="1"/>
</dbReference>
<dbReference type="SUPFAM" id="SSF52374">
    <property type="entry name" value="Nucleotidylyl transferase"/>
    <property type="match status" value="1"/>
</dbReference>
<dbReference type="NCBIfam" id="TIGR00422">
    <property type="entry name" value="valS"/>
    <property type="match status" value="1"/>
</dbReference>
<dbReference type="EMBL" id="UOEI01000028">
    <property type="protein sequence ID" value="VAV90045.1"/>
    <property type="molecule type" value="Genomic_DNA"/>
</dbReference>
<accession>A0A3B0S3N9</accession>
<keyword evidence="5 14" id="KW-0436">Ligase</keyword>
<keyword evidence="10 14" id="KW-0030">Aminoacyl-tRNA synthetase</keyword>
<dbReference type="NCBIfam" id="NF004349">
    <property type="entry name" value="PRK05729.1"/>
    <property type="match status" value="1"/>
</dbReference>
<dbReference type="FunFam" id="3.90.740.10:FF:000005">
    <property type="entry name" value="Valine--tRNA ligase, mitochondrial"/>
    <property type="match status" value="1"/>
</dbReference>
<dbReference type="PANTHER" id="PTHR11946:SF93">
    <property type="entry name" value="VALINE--TRNA LIGASE, CHLOROPLASTIC_MITOCHONDRIAL 2"/>
    <property type="match status" value="1"/>
</dbReference>
<proteinExistence type="predicted"/>
<evidence type="ECO:0000256" key="1">
    <source>
        <dbReference type="ARBA" id="ARBA00004496"/>
    </source>
</evidence>
<dbReference type="GO" id="GO:0004832">
    <property type="term" value="F:valine-tRNA ligase activity"/>
    <property type="evidence" value="ECO:0007669"/>
    <property type="project" value="UniProtKB-EC"/>
</dbReference>
<evidence type="ECO:0000256" key="4">
    <source>
        <dbReference type="ARBA" id="ARBA00022490"/>
    </source>
</evidence>
<dbReference type="GO" id="GO:0005829">
    <property type="term" value="C:cytosol"/>
    <property type="evidence" value="ECO:0007669"/>
    <property type="project" value="TreeGrafter"/>
</dbReference>
<dbReference type="InterPro" id="IPR001412">
    <property type="entry name" value="aa-tRNA-synth_I_CS"/>
</dbReference>
<protein>
    <recommendedName>
        <fullName evidence="3">valine--tRNA ligase</fullName>
        <ecNumber evidence="3">6.1.1.9</ecNumber>
    </recommendedName>
    <alternativeName>
        <fullName evidence="11">Valyl-tRNA synthetase</fullName>
    </alternativeName>
</protein>
<dbReference type="CDD" id="cd00817">
    <property type="entry name" value="ValRS_core"/>
    <property type="match status" value="1"/>
</dbReference>
<name>A0A3B0S3N9_9ZZZZ</name>
<keyword evidence="8" id="KW-0648">Protein biosynthesis</keyword>
<dbReference type="GO" id="GO:0002161">
    <property type="term" value="F:aminoacyl-tRNA deacylase activity"/>
    <property type="evidence" value="ECO:0007669"/>
    <property type="project" value="InterPro"/>
</dbReference>
<dbReference type="PROSITE" id="PS00178">
    <property type="entry name" value="AA_TRNA_LIGASE_I"/>
    <property type="match status" value="1"/>
</dbReference>
<dbReference type="AlphaFoldDB" id="A0A3B0S3N9"/>